<evidence type="ECO:0000256" key="3">
    <source>
        <dbReference type="ARBA" id="ARBA00022692"/>
    </source>
</evidence>
<dbReference type="InterPro" id="IPR029044">
    <property type="entry name" value="Nucleotide-diphossugar_trans"/>
</dbReference>
<dbReference type="Pfam" id="PF13641">
    <property type="entry name" value="Glyco_tranf_2_3"/>
    <property type="match status" value="1"/>
</dbReference>
<evidence type="ECO:0000256" key="5">
    <source>
        <dbReference type="ARBA" id="ARBA00023136"/>
    </source>
</evidence>
<name>A0ABW7Q3L9_9MICO</name>
<evidence type="ECO:0000313" key="7">
    <source>
        <dbReference type="EMBL" id="MFH8249426.1"/>
    </source>
</evidence>
<evidence type="ECO:0000256" key="1">
    <source>
        <dbReference type="ARBA" id="ARBA00004308"/>
    </source>
</evidence>
<evidence type="ECO:0000256" key="6">
    <source>
        <dbReference type="SAM" id="Phobius"/>
    </source>
</evidence>
<feature type="transmembrane region" description="Helical" evidence="6">
    <location>
        <begin position="305"/>
        <end position="331"/>
    </location>
</feature>
<dbReference type="EC" id="2.4.-.-" evidence="7"/>
<proteinExistence type="predicted"/>
<dbReference type="Gene3D" id="3.90.550.10">
    <property type="entry name" value="Spore Coat Polysaccharide Biosynthesis Protein SpsA, Chain A"/>
    <property type="match status" value="1"/>
</dbReference>
<sequence length="513" mass="55358">MGAEHLVLAAYVACLVAILVYSLSTAHLAWAALTARRSGAAGASSGPPTSRVTVQLPVYNELHVARRVIEAAGRLEHPHGALRIQVLDDSTDQTREIVDDAVARQRLRGVDIEVVRRAAREGYKAGALRDGLAGDDSPFVLVLDADFVPPPDLVVRLLEGFDTPQVAVVQARWGYLNKDESLMTRVQAFLLDLHFRVEQPGRAATRGFLNFNGTAGMWRRTAIEDAGGWLARTVTEDIDLSYRAQLRGWRIVYLDDVVVPSELPADMGALRTQQHRWIKGGAQNARLHLGAVLRHPSPTHVRWHAAMHLLSGSVYGVILAMLALSVPLAMLKNTAISVEYVDWGMPFIVATLALGGALAVANEPKGWRGWLRFGALLPAFLVFTMGLAVHNGLAAVAGWIGAPGGEFVRTAKAGGGRWQTTAYAARSVDHRVVRELLFAAWLAVGLAVAVWRREGAFVPLQLMALGGIAWVVVSSIRHPWQARRASTATASAAASMSTAASAQPFGHPQEVTT</sequence>
<feature type="transmembrane region" description="Helical" evidence="6">
    <location>
        <begin position="343"/>
        <end position="361"/>
    </location>
</feature>
<keyword evidence="2 7" id="KW-0808">Transferase</keyword>
<dbReference type="PANTHER" id="PTHR32044">
    <property type="entry name" value="GLUCOMANNAN 4-BETA-MANNOSYLTRANSFERASE 9"/>
    <property type="match status" value="1"/>
</dbReference>
<evidence type="ECO:0000256" key="2">
    <source>
        <dbReference type="ARBA" id="ARBA00022679"/>
    </source>
</evidence>
<keyword evidence="5 6" id="KW-0472">Membrane</keyword>
<dbReference type="EMBL" id="JBIQWL010000001">
    <property type="protein sequence ID" value="MFH8249426.1"/>
    <property type="molecule type" value="Genomic_DNA"/>
</dbReference>
<comment type="subcellular location">
    <subcellularLocation>
        <location evidence="1">Endomembrane system</location>
    </subcellularLocation>
</comment>
<comment type="caution">
    <text evidence="7">The sequence shown here is derived from an EMBL/GenBank/DDBJ whole genome shotgun (WGS) entry which is preliminary data.</text>
</comment>
<feature type="transmembrane region" description="Helical" evidence="6">
    <location>
        <begin position="432"/>
        <end position="451"/>
    </location>
</feature>
<evidence type="ECO:0000256" key="4">
    <source>
        <dbReference type="ARBA" id="ARBA00022989"/>
    </source>
</evidence>
<dbReference type="Proteomes" id="UP001610861">
    <property type="component" value="Unassembled WGS sequence"/>
</dbReference>
<dbReference type="RefSeq" id="WP_396639363.1">
    <property type="nucleotide sequence ID" value="NZ_JBIQWL010000001.1"/>
</dbReference>
<protein>
    <submittedName>
        <fullName evidence="7">Glycosyltransferase</fullName>
        <ecNumber evidence="7">2.4.-.-</ecNumber>
    </submittedName>
</protein>
<dbReference type="PANTHER" id="PTHR32044:SF80">
    <property type="entry name" value="XYLOGLUCAN GLYCOSYLTRANSFERASE 2-RELATED"/>
    <property type="match status" value="1"/>
</dbReference>
<keyword evidence="4 6" id="KW-1133">Transmembrane helix</keyword>
<dbReference type="GO" id="GO:0016757">
    <property type="term" value="F:glycosyltransferase activity"/>
    <property type="evidence" value="ECO:0007669"/>
    <property type="project" value="UniProtKB-KW"/>
</dbReference>
<reference evidence="7 8" key="1">
    <citation type="submission" date="2024-09" db="EMBL/GenBank/DDBJ databases">
        <authorList>
            <person name="Pan X."/>
        </authorList>
    </citation>
    <scope>NUCLEOTIDE SEQUENCE [LARGE SCALE GENOMIC DNA]</scope>
    <source>
        <strain evidence="7 8">B2969</strain>
    </source>
</reference>
<organism evidence="7 8">
    <name type="scientific">Microbacterium alkaliflavum</name>
    <dbReference type="NCBI Taxonomy" id="3248839"/>
    <lineage>
        <taxon>Bacteria</taxon>
        <taxon>Bacillati</taxon>
        <taxon>Actinomycetota</taxon>
        <taxon>Actinomycetes</taxon>
        <taxon>Micrococcales</taxon>
        <taxon>Microbacteriaceae</taxon>
        <taxon>Microbacterium</taxon>
    </lineage>
</organism>
<gene>
    <name evidence="7" type="ORF">ACH3VR_03535</name>
</gene>
<keyword evidence="3 6" id="KW-0812">Transmembrane</keyword>
<feature type="transmembrane region" description="Helical" evidence="6">
    <location>
        <begin position="457"/>
        <end position="476"/>
    </location>
</feature>
<feature type="transmembrane region" description="Helical" evidence="6">
    <location>
        <begin position="373"/>
        <end position="402"/>
    </location>
</feature>
<evidence type="ECO:0000313" key="8">
    <source>
        <dbReference type="Proteomes" id="UP001610861"/>
    </source>
</evidence>
<keyword evidence="8" id="KW-1185">Reference proteome</keyword>
<keyword evidence="7" id="KW-0328">Glycosyltransferase</keyword>
<dbReference type="SUPFAM" id="SSF53448">
    <property type="entry name" value="Nucleotide-diphospho-sugar transferases"/>
    <property type="match status" value="1"/>
</dbReference>
<accession>A0ABW7Q3L9</accession>